<comment type="caution">
    <text evidence="1">The sequence shown here is derived from an EMBL/GenBank/DDBJ whole genome shotgun (WGS) entry which is preliminary data.</text>
</comment>
<gene>
    <name evidence="1" type="ORF">F2Q68_00015334</name>
</gene>
<evidence type="ECO:0000313" key="2">
    <source>
        <dbReference type="Proteomes" id="UP000712281"/>
    </source>
</evidence>
<organism evidence="1 2">
    <name type="scientific">Brassica cretica</name>
    <name type="common">Mustard</name>
    <dbReference type="NCBI Taxonomy" id="69181"/>
    <lineage>
        <taxon>Eukaryota</taxon>
        <taxon>Viridiplantae</taxon>
        <taxon>Streptophyta</taxon>
        <taxon>Embryophyta</taxon>
        <taxon>Tracheophyta</taxon>
        <taxon>Spermatophyta</taxon>
        <taxon>Magnoliopsida</taxon>
        <taxon>eudicotyledons</taxon>
        <taxon>Gunneridae</taxon>
        <taxon>Pentapetalae</taxon>
        <taxon>rosids</taxon>
        <taxon>malvids</taxon>
        <taxon>Brassicales</taxon>
        <taxon>Brassicaceae</taxon>
        <taxon>Brassiceae</taxon>
        <taxon>Brassica</taxon>
    </lineage>
</organism>
<name>A0A8S9HN86_BRACR</name>
<protein>
    <submittedName>
        <fullName evidence="1">Uncharacterized protein</fullName>
    </submittedName>
</protein>
<dbReference type="EMBL" id="QGKW02001940">
    <property type="protein sequence ID" value="KAF2558530.1"/>
    <property type="molecule type" value="Genomic_DNA"/>
</dbReference>
<reference evidence="1" key="1">
    <citation type="submission" date="2019-12" db="EMBL/GenBank/DDBJ databases">
        <title>Genome sequencing and annotation of Brassica cretica.</title>
        <authorList>
            <person name="Studholme D.J."/>
            <person name="Sarris P.F."/>
        </authorList>
    </citation>
    <scope>NUCLEOTIDE SEQUENCE</scope>
    <source>
        <strain evidence="1">PFS-001/15</strain>
        <tissue evidence="1">Leaf</tissue>
    </source>
</reference>
<dbReference type="AlphaFoldDB" id="A0A8S9HN86"/>
<proteinExistence type="predicted"/>
<accession>A0A8S9HN86</accession>
<evidence type="ECO:0000313" key="1">
    <source>
        <dbReference type="EMBL" id="KAF2558530.1"/>
    </source>
</evidence>
<sequence>MSPFKMFLGWSFVTGGSIRLEKVAASDWRRYPCRAKTSSPLSQLSLVSPVSLSTAIENDIQIQACLVSIGRERSFLVSHDSLLFSPEPLSMAISNQHPLSSLSADLKKLKGHFTRADHVEVDERKNNRSMRISADDQYQEMPRQMKINIDRCTQVPSIDVETPEARHFGFSRLKTQGQAKLPKCPDEF</sequence>
<dbReference type="Proteomes" id="UP000712281">
    <property type="component" value="Unassembled WGS sequence"/>
</dbReference>